<dbReference type="InParanoid" id="A0A2P6NVL3"/>
<dbReference type="InterPro" id="IPR037474">
    <property type="entry name" value="ScaA"/>
</dbReference>
<dbReference type="GO" id="GO:0005886">
    <property type="term" value="C:plasma membrane"/>
    <property type="evidence" value="ECO:0007669"/>
    <property type="project" value="TreeGrafter"/>
</dbReference>
<dbReference type="GO" id="GO:0005829">
    <property type="term" value="C:cytosol"/>
    <property type="evidence" value="ECO:0007669"/>
    <property type="project" value="TreeGrafter"/>
</dbReference>
<organism evidence="2 3">
    <name type="scientific">Planoprotostelium fungivorum</name>
    <dbReference type="NCBI Taxonomy" id="1890364"/>
    <lineage>
        <taxon>Eukaryota</taxon>
        <taxon>Amoebozoa</taxon>
        <taxon>Evosea</taxon>
        <taxon>Variosea</taxon>
        <taxon>Cavosteliida</taxon>
        <taxon>Cavosteliaceae</taxon>
        <taxon>Planoprotostelium</taxon>
    </lineage>
</organism>
<protein>
    <submittedName>
        <fullName evidence="2">Uncharacterized protein</fullName>
    </submittedName>
</protein>
<dbReference type="OrthoDB" id="17150at2759"/>
<comment type="caution">
    <text evidence="2">The sequence shown here is derived from an EMBL/GenBank/DDBJ whole genome shotgun (WGS) entry which is preliminary data.</text>
</comment>
<proteinExistence type="predicted"/>
<dbReference type="PANTHER" id="PTHR37516">
    <property type="entry name" value="SCA1 COMPLEX SCAFFOLD PROTEIN SCAA"/>
    <property type="match status" value="1"/>
</dbReference>
<feature type="compositionally biased region" description="Low complexity" evidence="1">
    <location>
        <begin position="266"/>
        <end position="287"/>
    </location>
</feature>
<evidence type="ECO:0000313" key="3">
    <source>
        <dbReference type="Proteomes" id="UP000241769"/>
    </source>
</evidence>
<dbReference type="PANTHER" id="PTHR37516:SF1">
    <property type="entry name" value="SCA1 COMPLEX SCAFFOLD PROTEIN SCAA"/>
    <property type="match status" value="1"/>
</dbReference>
<feature type="compositionally biased region" description="Basic and acidic residues" evidence="1">
    <location>
        <begin position="197"/>
        <end position="214"/>
    </location>
</feature>
<dbReference type="GO" id="GO:0046579">
    <property type="term" value="P:positive regulation of Ras protein signal transduction"/>
    <property type="evidence" value="ECO:0007669"/>
    <property type="project" value="TreeGrafter"/>
</dbReference>
<dbReference type="InterPro" id="IPR016024">
    <property type="entry name" value="ARM-type_fold"/>
</dbReference>
<dbReference type="AlphaFoldDB" id="A0A2P6NVL3"/>
<reference evidence="2 3" key="1">
    <citation type="journal article" date="2018" name="Genome Biol. Evol.">
        <title>Multiple Roots of Fruiting Body Formation in Amoebozoa.</title>
        <authorList>
            <person name="Hillmann F."/>
            <person name="Forbes G."/>
            <person name="Novohradska S."/>
            <person name="Ferling I."/>
            <person name="Riege K."/>
            <person name="Groth M."/>
            <person name="Westermann M."/>
            <person name="Marz M."/>
            <person name="Spaller T."/>
            <person name="Winckler T."/>
            <person name="Schaap P."/>
            <person name="Glockner G."/>
        </authorList>
    </citation>
    <scope>NUCLEOTIDE SEQUENCE [LARGE SCALE GENOMIC DNA]</scope>
    <source>
        <strain evidence="2 3">Jena</strain>
    </source>
</reference>
<feature type="region of interest" description="Disordered" evidence="1">
    <location>
        <begin position="186"/>
        <end position="232"/>
    </location>
</feature>
<name>A0A2P6NVL3_9EUKA</name>
<accession>A0A2P6NVL3</accession>
<sequence length="1198" mass="136490">MPNNSRRRADSAPTLFRLATHESPPSLFLRRGKASPNSKRTERRILGEEDASIGTRVFTGLKSKKYMGPHFPIDFSTQVTDAKLKSLIRSSSFNECGVYVGNHGVVYDLFYAPVTNGESSNLETLAILHPFPSPERFDSYFDFEQAVLSWKVIIEESLAHHQLPLPLGRTYFRPDTSVAAAELIDNHPSTASSDSGSGREDENSSQHGDDDKSRNLSRVTSDSDIHIPARQRAMSVDSVATFEDEMMTRGQIVRGTRIINTRAGQSSPRSLRSSTSTRNSTDFLSSMSDEESVVSSDDSRSHMFDDEPWQTLLVPPEPKPEYYSIYQHYELAMKRWTILCSQMRCLPPSAKQLKEISNKIIPYRQPVVTEAAPKPTKTLLKTAEENHIAKSRDRALGSKMMEDSEEYFPLTIDRHRPAPQRTCTRTAIVPQPGRSGPINFIDALLDYKVSIHNETKSFTLPIQPQFHGVQSTIQGNSISPGGSAVSLVKWTVVRSQHPEWDIDCSTSLASAVSIDMNDPQSQTQPPRKLENVHQRREVSDRLFEHEAQSRFHHLNAWYHPGKSKIVQALSDLDNLMKRPQRHPVDWLLKTLSLAFFVDEFQEMLATTYYSALSSQLTKDNYHEVLDLFKNFGTKEAHVKIACFVSETLQTEKGTHILAKLVERDVFHIHQTLYVFNMCYPSTSSDIFIYNRSTQHLLDSIFGQGLRSLVENVLSLYYLRAIERAIREHGIVYMSATATVGKRIEVVVKVVTDYVNQMRFTWKDFFVRGLNHRSQHFSSLCLLIVLQMLHLKDPQFRSALLERLQLPKNVLLLSGSKFRHARTAATRLFEVMKDSAIEGWDLLFLPMLTGEDGTEHSSPSHVSLTTSTLALTAALKSLQSGEPNFLDLNIFRKVLRILMRPQKSFQQIHENMSIFLAEQIKTYAAQRKLRSVEEFKLQIRKKAGLPEKNQADFTVTANDINQISILITLLCSHTSDISINIRANLTSCLRRLITLKEVYDLIRTDMTFYNHLVDWCRENKGEAACRESWKTFYSLIAKNPGAIDELIKNKILGQFLDAIVPSSGNLVISHGLHYLTKLFTRIKKVEATQATTLKKSTDSTPPLKALEKDVKTLISHFIKRHQFIKIHMIYKKFTQGHQPGLAFQKLTEFYRTLLTEDSCQKLLKDTQKNEEYKEGFDRIHALYQQSPNWNSTVKPKTNE</sequence>
<evidence type="ECO:0000313" key="2">
    <source>
        <dbReference type="EMBL" id="PRP88014.1"/>
    </source>
</evidence>
<feature type="region of interest" description="Disordered" evidence="1">
    <location>
        <begin position="254"/>
        <end position="304"/>
    </location>
</feature>
<dbReference type="Proteomes" id="UP000241769">
    <property type="component" value="Unassembled WGS sequence"/>
</dbReference>
<feature type="compositionally biased region" description="Polar residues" evidence="1">
    <location>
        <begin position="187"/>
        <end position="196"/>
    </location>
</feature>
<dbReference type="SUPFAM" id="SSF48371">
    <property type="entry name" value="ARM repeat"/>
    <property type="match status" value="1"/>
</dbReference>
<keyword evidence="3" id="KW-1185">Reference proteome</keyword>
<evidence type="ECO:0000256" key="1">
    <source>
        <dbReference type="SAM" id="MobiDB-lite"/>
    </source>
</evidence>
<gene>
    <name evidence="2" type="ORF">PROFUN_04442</name>
</gene>
<dbReference type="GO" id="GO:1904515">
    <property type="term" value="P:positive regulation of TORC2 signaling"/>
    <property type="evidence" value="ECO:0007669"/>
    <property type="project" value="TreeGrafter"/>
</dbReference>
<dbReference type="EMBL" id="MDYQ01000015">
    <property type="protein sequence ID" value="PRP88014.1"/>
    <property type="molecule type" value="Genomic_DNA"/>
</dbReference>